<dbReference type="RefSeq" id="XP_014183658.1">
    <property type="nucleotide sequence ID" value="XM_014328183.1"/>
</dbReference>
<feature type="compositionally biased region" description="Pro residues" evidence="1">
    <location>
        <begin position="955"/>
        <end position="964"/>
    </location>
</feature>
<protein>
    <submittedName>
        <fullName evidence="3">Uncharacterized protein</fullName>
    </submittedName>
</protein>
<accession>J6F6F7</accession>
<dbReference type="GeneID" id="25986606"/>
<dbReference type="VEuPathDB" id="FungiDB:A1Q1_03093"/>
<feature type="compositionally biased region" description="Pro residues" evidence="1">
    <location>
        <begin position="1005"/>
        <end position="1025"/>
    </location>
</feature>
<feature type="transmembrane region" description="Helical" evidence="2">
    <location>
        <begin position="1072"/>
        <end position="1099"/>
    </location>
</feature>
<organism evidence="3 4">
    <name type="scientific">Trichosporon asahii var. asahii (strain ATCC 90039 / CBS 2479 / JCM 2466 / KCTC 7840 / NBRC 103889/ NCYC 2677 / UAMH 7654)</name>
    <name type="common">Yeast</name>
    <dbReference type="NCBI Taxonomy" id="1186058"/>
    <lineage>
        <taxon>Eukaryota</taxon>
        <taxon>Fungi</taxon>
        <taxon>Dikarya</taxon>
        <taxon>Basidiomycota</taxon>
        <taxon>Agaricomycotina</taxon>
        <taxon>Tremellomycetes</taxon>
        <taxon>Trichosporonales</taxon>
        <taxon>Trichosporonaceae</taxon>
        <taxon>Trichosporon</taxon>
    </lineage>
</organism>
<dbReference type="PRINTS" id="PR01217">
    <property type="entry name" value="PRICHEXTENSN"/>
</dbReference>
<dbReference type="HOGENOM" id="CLU_305695_0_0_1"/>
<dbReference type="KEGG" id="tasa:A1Q1_03093"/>
<feature type="compositionally biased region" description="Low complexity" evidence="1">
    <location>
        <begin position="737"/>
        <end position="747"/>
    </location>
</feature>
<name>J6F6F7_TRIAS</name>
<dbReference type="AlphaFoldDB" id="J6F6F7"/>
<feature type="compositionally biased region" description="Polar residues" evidence="1">
    <location>
        <begin position="1041"/>
        <end position="1053"/>
    </location>
</feature>
<feature type="region of interest" description="Disordered" evidence="1">
    <location>
        <begin position="933"/>
        <end position="973"/>
    </location>
</feature>
<comment type="caution">
    <text evidence="3">The sequence shown here is derived from an EMBL/GenBank/DDBJ whole genome shotgun (WGS) entry which is preliminary data.</text>
</comment>
<feature type="compositionally biased region" description="Polar residues" evidence="1">
    <location>
        <begin position="774"/>
        <end position="783"/>
    </location>
</feature>
<feature type="region of interest" description="Disordered" evidence="1">
    <location>
        <begin position="854"/>
        <end position="875"/>
    </location>
</feature>
<evidence type="ECO:0000313" key="4">
    <source>
        <dbReference type="Proteomes" id="UP000002748"/>
    </source>
</evidence>
<feature type="compositionally biased region" description="Pro residues" evidence="1">
    <location>
        <begin position="723"/>
        <end position="736"/>
    </location>
</feature>
<gene>
    <name evidence="3" type="ORF">A1Q1_03093</name>
</gene>
<evidence type="ECO:0000313" key="3">
    <source>
        <dbReference type="EMBL" id="EJT52639.1"/>
    </source>
</evidence>
<dbReference type="EMBL" id="ALBS01000021">
    <property type="protein sequence ID" value="EJT52639.1"/>
    <property type="molecule type" value="Genomic_DNA"/>
</dbReference>
<feature type="compositionally biased region" description="Basic and acidic residues" evidence="1">
    <location>
        <begin position="673"/>
        <end position="686"/>
    </location>
</feature>
<feature type="region of interest" description="Disordered" evidence="1">
    <location>
        <begin position="996"/>
        <end position="1053"/>
    </location>
</feature>
<evidence type="ECO:0000256" key="2">
    <source>
        <dbReference type="SAM" id="Phobius"/>
    </source>
</evidence>
<sequence length="1122" mass="122543">MSHLPPTRNTIRAPDFPWASIGGRWMLGLCDAVLTTDELVAWLIGIVPCLRCESVEDYLRKLVRRSAGELLQAIEDYEQHGRVARPTCECPDRNLRRSNRAPSPPPATCILSEESSWPFDLQSPSEQALHWIKQRLQERRVLEKMKTAWTAYCPQAILSFVPQASFRNSTAADPGCNPQTTFGPCGDYGVVLRLLSEDIGKQKPAETRWHAFLERPGPCVADTTLSGVLDEQRDSEKRPTDAHPGLTLSHVVATMVMDAGFHDEDALAVFGGSRHYTVEVHPFRTSPSGATSMLPHTTQCISQPTTLNDICGVTVLFLGCLALKNEEACDKLLDMRDTGAAILKDLSDGQVDGVLGDRVLARLRRLFSSAMGMETVWTIDALSCRLFTWATFWLRQPSQKQERSLSPDGRFTFDITVCAIFQLWNNSINSCGDRLFTPDTTEGWEDTAEVTGMGVLYGCAVAIACIRCLKDIGRDTDCEHPESDFDTAPSSFALSLFKAAFQVHPSQCSETVLIGQLAALIVEDGTPLSQDIDAQWSTVLSLCYGLQNVRRNLQAISKHYEQQVDGRRLFRAFRQSFSCIIRPYSEVASYRSDHFFHPDQPSSAIKLDKYRFLGDGKVTHYNPAYGKTIFQDLASQRLEWSDQPKSPGHKSRLRDIDLFSSLRRLDLAFRDGMDSKTQDAGSDLKESPPSPMSLSISSDPTAEDRSPTGLRQMLARFRRPSPSNQPRPTRSPPSSPTPETISLISSSDGVSYCAESPSGSDGSDNAPILPYSSLLRTSSGSDISQRERHASLSSHLHAHSADEEEAMEEANSIRSEASGTSFRPSATHYISPELELAEEHVLIKSVSNPTIDSSLEKRRRNLQPKTSMSSSEVELNRDKHHSAAEAGMLTPVAASIRSTPETTEPVLSQKRINAWDSLDAASQYHLMTATPMSDTLSTSAPSPPPSIPPELESPGSPPPPPSASLPPSTQELTITIPTSPDAAWVPLPVSFPPACPKPAASPSSPNSPLPPASPQPPPAPPPAMFPRPSERPLPRPPIALSETSSAPPTYSESVRSTTFSDFSSYQPATGALVLLTVAMLAPSSFSGPLILVVLLFYFAPSRTGVQRLSAAGAPAARPHPKT</sequence>
<dbReference type="Proteomes" id="UP000002748">
    <property type="component" value="Unassembled WGS sequence"/>
</dbReference>
<dbReference type="PANTHER" id="PTHR36721">
    <property type="entry name" value="PROLINE-RICH FAMILY PROTEIN"/>
    <property type="match status" value="1"/>
</dbReference>
<reference evidence="3 4" key="1">
    <citation type="journal article" date="2012" name="Eukaryot. Cell">
        <title>Draft genome sequence of CBS 2479, the standard type strain of Trichosporon asahii.</title>
        <authorList>
            <person name="Yang R.Y."/>
            <person name="Li H.T."/>
            <person name="Zhu H."/>
            <person name="Zhou G.P."/>
            <person name="Wang M."/>
            <person name="Wang L."/>
        </authorList>
    </citation>
    <scope>NUCLEOTIDE SEQUENCE [LARGE SCALE GENOMIC DNA]</scope>
    <source>
        <strain evidence="4">ATCC 90039 / CBS 2479 / JCM 2466 / KCTC 7840 / NCYC 2677 / UAMH 7654</strain>
    </source>
</reference>
<feature type="compositionally biased region" description="Polar residues" evidence="1">
    <location>
        <begin position="812"/>
        <end position="824"/>
    </location>
</feature>
<keyword evidence="2" id="KW-0812">Transmembrane</keyword>
<evidence type="ECO:0000256" key="1">
    <source>
        <dbReference type="SAM" id="MobiDB-lite"/>
    </source>
</evidence>
<proteinExistence type="predicted"/>
<feature type="compositionally biased region" description="Polar residues" evidence="1">
    <location>
        <begin position="863"/>
        <end position="873"/>
    </location>
</feature>
<feature type="region of interest" description="Disordered" evidence="1">
    <location>
        <begin position="673"/>
        <end position="825"/>
    </location>
</feature>
<dbReference type="PANTHER" id="PTHR36721:SF1">
    <property type="entry name" value="OS04G0446401 PROTEIN"/>
    <property type="match status" value="1"/>
</dbReference>
<keyword evidence="2" id="KW-1133">Transmembrane helix</keyword>
<keyword evidence="2" id="KW-0472">Membrane</keyword>